<dbReference type="Gene3D" id="1.20.120.340">
    <property type="entry name" value="Flagellar protein FliS"/>
    <property type="match status" value="1"/>
</dbReference>
<evidence type="ECO:0000256" key="3">
    <source>
        <dbReference type="ARBA" id="ARBA00022490"/>
    </source>
</evidence>
<keyword evidence="8" id="KW-1185">Reference proteome</keyword>
<keyword evidence="7" id="KW-0966">Cell projection</keyword>
<evidence type="ECO:0000256" key="5">
    <source>
        <dbReference type="ARBA" id="ARBA00023186"/>
    </source>
</evidence>
<dbReference type="GO" id="GO:0071973">
    <property type="term" value="P:bacterial-type flagellum-dependent cell motility"/>
    <property type="evidence" value="ECO:0007669"/>
    <property type="project" value="TreeGrafter"/>
</dbReference>
<keyword evidence="7" id="KW-0969">Cilium</keyword>
<gene>
    <name evidence="7" type="ordered locus">Galf_1076</name>
</gene>
<organism evidence="7 8">
    <name type="scientific">Gallionella capsiferriformans (strain ES-2)</name>
    <name type="common">Gallionella ferruginea capsiferriformans (strain ES-2)</name>
    <dbReference type="NCBI Taxonomy" id="395494"/>
    <lineage>
        <taxon>Bacteria</taxon>
        <taxon>Pseudomonadati</taxon>
        <taxon>Pseudomonadota</taxon>
        <taxon>Betaproteobacteria</taxon>
        <taxon>Nitrosomonadales</taxon>
        <taxon>Gallionellaceae</taxon>
        <taxon>Gallionella</taxon>
    </lineage>
</organism>
<dbReference type="CDD" id="cd16098">
    <property type="entry name" value="FliS"/>
    <property type="match status" value="1"/>
</dbReference>
<proteinExistence type="inferred from homology"/>
<dbReference type="GO" id="GO:0005829">
    <property type="term" value="C:cytosol"/>
    <property type="evidence" value="ECO:0007669"/>
    <property type="project" value="UniProtKB-SubCell"/>
</dbReference>
<dbReference type="InterPro" id="IPR003713">
    <property type="entry name" value="FliS"/>
</dbReference>
<evidence type="ECO:0000256" key="4">
    <source>
        <dbReference type="ARBA" id="ARBA00022795"/>
    </source>
</evidence>
<keyword evidence="7" id="KW-0282">Flagellum</keyword>
<comment type="similarity">
    <text evidence="2 6">Belongs to the FliS family.</text>
</comment>
<dbReference type="SUPFAM" id="SSF101116">
    <property type="entry name" value="Flagellar export chaperone FliS"/>
    <property type="match status" value="1"/>
</dbReference>
<name>D9SF09_GALCS</name>
<comment type="subcellular location">
    <subcellularLocation>
        <location evidence="1 6">Cytoplasm</location>
        <location evidence="1 6">Cytosol</location>
    </subcellularLocation>
</comment>
<dbReference type="EMBL" id="CP002159">
    <property type="protein sequence ID" value="ADL55106.1"/>
    <property type="molecule type" value="Genomic_DNA"/>
</dbReference>
<evidence type="ECO:0000256" key="6">
    <source>
        <dbReference type="PIRNR" id="PIRNR039090"/>
    </source>
</evidence>
<accession>D9SF09</accession>
<keyword evidence="5" id="KW-0143">Chaperone</keyword>
<dbReference type="eggNOG" id="COG1516">
    <property type="taxonomic scope" value="Bacteria"/>
</dbReference>
<dbReference type="KEGG" id="gca:Galf_1076"/>
<dbReference type="RefSeq" id="WP_013293046.1">
    <property type="nucleotide sequence ID" value="NC_014394.1"/>
</dbReference>
<evidence type="ECO:0000256" key="1">
    <source>
        <dbReference type="ARBA" id="ARBA00004514"/>
    </source>
</evidence>
<dbReference type="PANTHER" id="PTHR34773">
    <property type="entry name" value="FLAGELLAR SECRETION CHAPERONE FLIS"/>
    <property type="match status" value="1"/>
</dbReference>
<dbReference type="AlphaFoldDB" id="D9SF09"/>
<dbReference type="Proteomes" id="UP000001235">
    <property type="component" value="Chromosome"/>
</dbReference>
<dbReference type="Pfam" id="PF02561">
    <property type="entry name" value="FliS"/>
    <property type="match status" value="1"/>
</dbReference>
<dbReference type="PIRSF" id="PIRSF039090">
    <property type="entry name" value="Flis"/>
    <property type="match status" value="1"/>
</dbReference>
<dbReference type="PANTHER" id="PTHR34773:SF1">
    <property type="entry name" value="FLAGELLAR SECRETION CHAPERONE FLIS"/>
    <property type="match status" value="1"/>
</dbReference>
<dbReference type="HOGENOM" id="CLU_080373_1_0_4"/>
<evidence type="ECO:0000313" key="8">
    <source>
        <dbReference type="Proteomes" id="UP000001235"/>
    </source>
</evidence>
<sequence>MNMTAAISAYNKVGIESGVTAADPHKLISMLYQGALLAIANAKNGVLRGDIPAKGKAISHAMLIIGDGLNASLNKDVGGELAHNLSSLYDYMIKRLLAANLNNDMEALDEVAVLLGGLKEAWDSIRQVAIAPPPAPNGQPEQRLYARG</sequence>
<protein>
    <recommendedName>
        <fullName evidence="6">Flagellar secretion chaperone FliS</fullName>
    </recommendedName>
</protein>
<keyword evidence="4 6" id="KW-1005">Bacterial flagellum biogenesis</keyword>
<evidence type="ECO:0000256" key="2">
    <source>
        <dbReference type="ARBA" id="ARBA00008787"/>
    </source>
</evidence>
<dbReference type="NCBIfam" id="TIGR00208">
    <property type="entry name" value="fliS"/>
    <property type="match status" value="1"/>
</dbReference>
<dbReference type="STRING" id="395494.Galf_1076"/>
<dbReference type="OrthoDB" id="9792010at2"/>
<dbReference type="InterPro" id="IPR036584">
    <property type="entry name" value="FliS_sf"/>
</dbReference>
<keyword evidence="3 6" id="KW-0963">Cytoplasm</keyword>
<reference evidence="7 8" key="1">
    <citation type="submission" date="2010-08" db="EMBL/GenBank/DDBJ databases">
        <title>Complete sequence of Gallionella capsiferriformans ES-2.</title>
        <authorList>
            <consortium name="US DOE Joint Genome Institute"/>
            <person name="Lucas S."/>
            <person name="Copeland A."/>
            <person name="Lapidus A."/>
            <person name="Cheng J.-F."/>
            <person name="Bruce D."/>
            <person name="Goodwin L."/>
            <person name="Pitluck S."/>
            <person name="Chertkov O."/>
            <person name="Davenport K.W."/>
            <person name="Detter J.C."/>
            <person name="Han C."/>
            <person name="Tapia R."/>
            <person name="Land M."/>
            <person name="Hauser L."/>
            <person name="Chang Y.-J."/>
            <person name="Jeffries C."/>
            <person name="Kyrpides N."/>
            <person name="Ivanova N."/>
            <person name="Mikhailova N."/>
            <person name="Shelobolina E.S."/>
            <person name="Picardal F."/>
            <person name="Roden E."/>
            <person name="Emerson D."/>
            <person name="Woyke T."/>
        </authorList>
    </citation>
    <scope>NUCLEOTIDE SEQUENCE [LARGE SCALE GENOMIC DNA]</scope>
    <source>
        <strain evidence="7 8">ES-2</strain>
    </source>
</reference>
<dbReference type="GO" id="GO:0044780">
    <property type="term" value="P:bacterial-type flagellum assembly"/>
    <property type="evidence" value="ECO:0007669"/>
    <property type="project" value="InterPro"/>
</dbReference>
<evidence type="ECO:0000313" key="7">
    <source>
        <dbReference type="EMBL" id="ADL55106.1"/>
    </source>
</evidence>